<gene>
    <name evidence="5" type="ORF">J1792_30615</name>
</gene>
<dbReference type="CDD" id="cd06170">
    <property type="entry name" value="LuxR_C_like"/>
    <property type="match status" value="1"/>
</dbReference>
<dbReference type="InterPro" id="IPR016032">
    <property type="entry name" value="Sig_transdc_resp-reg_C-effctor"/>
</dbReference>
<dbReference type="AlphaFoldDB" id="A0A939JTH4"/>
<dbReference type="SUPFAM" id="SSF46894">
    <property type="entry name" value="C-terminal effector domain of the bipartite response regulators"/>
    <property type="match status" value="1"/>
</dbReference>
<evidence type="ECO:0000256" key="2">
    <source>
        <dbReference type="ARBA" id="ARBA00023125"/>
    </source>
</evidence>
<keyword evidence="6" id="KW-1185">Reference proteome</keyword>
<sequence>MGRDGAFRPHDLAFAARVQPLLVRAGNHVQALRRLSATAPALTADHPSGHGLTPRELTVLGLMAEGLTALGIARRLTISPHTVNRHLEKIYRKLGTNNRVSTLLLAQQAGLVPAT</sequence>
<accession>A0A939JTH4</accession>
<evidence type="ECO:0000313" key="5">
    <source>
        <dbReference type="EMBL" id="MBO0656937.1"/>
    </source>
</evidence>
<dbReference type="GO" id="GO:0006355">
    <property type="term" value="P:regulation of DNA-templated transcription"/>
    <property type="evidence" value="ECO:0007669"/>
    <property type="project" value="InterPro"/>
</dbReference>
<evidence type="ECO:0000256" key="3">
    <source>
        <dbReference type="ARBA" id="ARBA00023163"/>
    </source>
</evidence>
<dbReference type="EMBL" id="JAFMOF010000005">
    <property type="protein sequence ID" value="MBO0656937.1"/>
    <property type="molecule type" value="Genomic_DNA"/>
</dbReference>
<dbReference type="Pfam" id="PF00196">
    <property type="entry name" value="GerE"/>
    <property type="match status" value="1"/>
</dbReference>
<keyword evidence="3" id="KW-0804">Transcription</keyword>
<evidence type="ECO:0000256" key="1">
    <source>
        <dbReference type="ARBA" id="ARBA00023015"/>
    </source>
</evidence>
<protein>
    <submittedName>
        <fullName evidence="5">Response regulator transcription factor</fullName>
    </submittedName>
</protein>
<evidence type="ECO:0000259" key="4">
    <source>
        <dbReference type="PROSITE" id="PS50043"/>
    </source>
</evidence>
<keyword evidence="2" id="KW-0238">DNA-binding</keyword>
<dbReference type="PANTHER" id="PTHR44688">
    <property type="entry name" value="DNA-BINDING TRANSCRIPTIONAL ACTIVATOR DEVR_DOSR"/>
    <property type="match status" value="1"/>
</dbReference>
<dbReference type="PROSITE" id="PS50043">
    <property type="entry name" value="HTH_LUXR_2"/>
    <property type="match status" value="1"/>
</dbReference>
<name>A0A939JTH4_9ACTN</name>
<reference evidence="5" key="1">
    <citation type="submission" date="2021-03" db="EMBL/GenBank/DDBJ databases">
        <title>Streptomyces strains.</title>
        <authorList>
            <person name="Lund M.B."/>
            <person name="Toerring T."/>
        </authorList>
    </citation>
    <scope>NUCLEOTIDE SEQUENCE</scope>
    <source>
        <strain evidence="5">JCM 4242</strain>
    </source>
</reference>
<dbReference type="PANTHER" id="PTHR44688:SF16">
    <property type="entry name" value="DNA-BINDING TRANSCRIPTIONAL ACTIVATOR DEVR_DOSR"/>
    <property type="match status" value="1"/>
</dbReference>
<dbReference type="GO" id="GO:0003677">
    <property type="term" value="F:DNA binding"/>
    <property type="evidence" value="ECO:0007669"/>
    <property type="project" value="UniProtKB-KW"/>
</dbReference>
<dbReference type="SMART" id="SM00421">
    <property type="entry name" value="HTH_LUXR"/>
    <property type="match status" value="1"/>
</dbReference>
<dbReference type="Gene3D" id="1.10.10.10">
    <property type="entry name" value="Winged helix-like DNA-binding domain superfamily/Winged helix DNA-binding domain"/>
    <property type="match status" value="1"/>
</dbReference>
<comment type="caution">
    <text evidence="5">The sequence shown here is derived from an EMBL/GenBank/DDBJ whole genome shotgun (WGS) entry which is preliminary data.</text>
</comment>
<dbReference type="Proteomes" id="UP000664781">
    <property type="component" value="Unassembled WGS sequence"/>
</dbReference>
<dbReference type="PRINTS" id="PR00038">
    <property type="entry name" value="HTHLUXR"/>
</dbReference>
<proteinExistence type="predicted"/>
<evidence type="ECO:0000313" key="6">
    <source>
        <dbReference type="Proteomes" id="UP000664781"/>
    </source>
</evidence>
<feature type="domain" description="HTH luxR-type" evidence="4">
    <location>
        <begin position="45"/>
        <end position="110"/>
    </location>
</feature>
<keyword evidence="1" id="KW-0805">Transcription regulation</keyword>
<dbReference type="InterPro" id="IPR036388">
    <property type="entry name" value="WH-like_DNA-bd_sf"/>
</dbReference>
<dbReference type="InterPro" id="IPR000792">
    <property type="entry name" value="Tscrpt_reg_LuxR_C"/>
</dbReference>
<organism evidence="5 6">
    <name type="scientific">Streptomyces triculaminicus</name>
    <dbReference type="NCBI Taxonomy" id="2816232"/>
    <lineage>
        <taxon>Bacteria</taxon>
        <taxon>Bacillati</taxon>
        <taxon>Actinomycetota</taxon>
        <taxon>Actinomycetes</taxon>
        <taxon>Kitasatosporales</taxon>
        <taxon>Streptomycetaceae</taxon>
        <taxon>Streptomyces</taxon>
    </lineage>
</organism>